<name>A0A290HTZ7_9BACT</name>
<dbReference type="Proteomes" id="UP000217349">
    <property type="component" value="Chromosome"/>
</dbReference>
<sequence length="530" mass="58304">MNKYKEKYLAGYLARLFLRNPLTMILGIALISLGVVALSLMPREEDPQISISGGVVIVSMPGASAAEIEQMVVRPLERRIKEIKGVEHIYGVASDNVGIVNVMYYIGENREASNLKLYDKVMQNMDQMPEGATTPLVRPFDIDIDIPILSIAFYAKTAQSVDNVALYKRVDAFRNSLGNVPNVAKTEIKGEHKEQFNIEIDLSRLAGYHLSLDQIIASLKSLTASSPEVKNRTQEGKLVVFGVKNALETIQDIQNLIVANYGGSVVYLKDIATVHLGDDIQNKKSAQISYKQGENFTPLQDQVTLSVSKLKGSNAVVIADDVVKRLEASKEALAKEGIGTIVTRNYGERANEAVNELVFHLLISIVIIALLLIFILGWREGLIVTLTVPAILAITIFIAYMSGQTINRITLFAFLLSLGLLVDDAIVVIENIHRHLHSKDAHDKEMDELLIEATDEIGAPTNLATIAIILTMVPMAFVGQMMGEFMKPIPLNVPVAMLASLLIAYIFTPFLAKKFLKKPTHAKGENDAEI</sequence>
<dbReference type="OrthoDB" id="8430015at2"/>
<keyword evidence="1" id="KW-1133">Transmembrane helix</keyword>
<evidence type="ECO:0000313" key="2">
    <source>
        <dbReference type="EMBL" id="ATB68849.1"/>
    </source>
</evidence>
<dbReference type="GO" id="GO:0005886">
    <property type="term" value="C:plasma membrane"/>
    <property type="evidence" value="ECO:0007669"/>
    <property type="project" value="TreeGrafter"/>
</dbReference>
<evidence type="ECO:0000313" key="3">
    <source>
        <dbReference type="Proteomes" id="UP000217349"/>
    </source>
</evidence>
<dbReference type="GO" id="GO:0042910">
    <property type="term" value="F:xenobiotic transmembrane transporter activity"/>
    <property type="evidence" value="ECO:0007669"/>
    <property type="project" value="TreeGrafter"/>
</dbReference>
<dbReference type="PANTHER" id="PTHR32063">
    <property type="match status" value="1"/>
</dbReference>
<feature type="transmembrane region" description="Helical" evidence="1">
    <location>
        <begin position="21"/>
        <end position="41"/>
    </location>
</feature>
<dbReference type="SUPFAM" id="SSF82714">
    <property type="entry name" value="Multidrug efflux transporter AcrB TolC docking domain, DN and DC subdomains"/>
    <property type="match status" value="1"/>
</dbReference>
<dbReference type="Gene3D" id="1.20.1640.10">
    <property type="entry name" value="Multidrug efflux transporter AcrB transmembrane domain"/>
    <property type="match status" value="1"/>
</dbReference>
<feature type="transmembrane region" description="Helical" evidence="1">
    <location>
        <begin position="463"/>
        <end position="483"/>
    </location>
</feature>
<keyword evidence="1" id="KW-0812">Transmembrane</keyword>
<dbReference type="KEGG" id="sulj:SJPD1_0735"/>
<proteinExistence type="predicted"/>
<dbReference type="RefSeq" id="WP_096046002.1">
    <property type="nucleotide sequence ID" value="NZ_CP023275.1"/>
</dbReference>
<dbReference type="Gene3D" id="3.30.2090.10">
    <property type="entry name" value="Multidrug efflux transporter AcrB TolC docking domain, DN and DC subdomains"/>
    <property type="match status" value="1"/>
</dbReference>
<dbReference type="AlphaFoldDB" id="A0A290HTZ7"/>
<gene>
    <name evidence="2" type="ORF">SJPD1_0735</name>
</gene>
<feature type="transmembrane region" description="Helical" evidence="1">
    <location>
        <begin position="383"/>
        <end position="403"/>
    </location>
</feature>
<accession>A0A290HTZ7</accession>
<organism evidence="2 3">
    <name type="scientific">Sulfurospirillum diekertiae</name>
    <dbReference type="NCBI Taxonomy" id="1854492"/>
    <lineage>
        <taxon>Bacteria</taxon>
        <taxon>Pseudomonadati</taxon>
        <taxon>Campylobacterota</taxon>
        <taxon>Epsilonproteobacteria</taxon>
        <taxon>Campylobacterales</taxon>
        <taxon>Sulfurospirillaceae</taxon>
        <taxon>Sulfurospirillum</taxon>
    </lineage>
</organism>
<dbReference type="Gene3D" id="3.30.70.1430">
    <property type="entry name" value="Multidrug efflux transporter AcrB pore domain"/>
    <property type="match status" value="1"/>
</dbReference>
<dbReference type="PANTHER" id="PTHR32063:SF16">
    <property type="entry name" value="CATION EFFLUX SYSTEM (ACRB_ACRD_ACRF FAMILY)"/>
    <property type="match status" value="1"/>
</dbReference>
<dbReference type="Pfam" id="PF00873">
    <property type="entry name" value="ACR_tran"/>
    <property type="match status" value="1"/>
</dbReference>
<dbReference type="InterPro" id="IPR027463">
    <property type="entry name" value="AcrB_DN_DC_subdom"/>
</dbReference>
<keyword evidence="1" id="KW-0472">Membrane</keyword>
<dbReference type="EMBL" id="CP023275">
    <property type="protein sequence ID" value="ATB68849.1"/>
    <property type="molecule type" value="Genomic_DNA"/>
</dbReference>
<feature type="transmembrane region" description="Helical" evidence="1">
    <location>
        <begin position="357"/>
        <end position="376"/>
    </location>
</feature>
<dbReference type="SUPFAM" id="SSF82693">
    <property type="entry name" value="Multidrug efflux transporter AcrB pore domain, PN1, PN2, PC1 and PC2 subdomains"/>
    <property type="match status" value="1"/>
</dbReference>
<dbReference type="SUPFAM" id="SSF82866">
    <property type="entry name" value="Multidrug efflux transporter AcrB transmembrane domain"/>
    <property type="match status" value="1"/>
</dbReference>
<dbReference type="Gene3D" id="3.30.70.1320">
    <property type="entry name" value="Multidrug efflux transporter AcrB pore domain like"/>
    <property type="match status" value="1"/>
</dbReference>
<dbReference type="InterPro" id="IPR001036">
    <property type="entry name" value="Acrflvin-R"/>
</dbReference>
<feature type="transmembrane region" description="Helical" evidence="1">
    <location>
        <begin position="409"/>
        <end position="429"/>
    </location>
</feature>
<dbReference type="PRINTS" id="PR00702">
    <property type="entry name" value="ACRIFLAVINRP"/>
</dbReference>
<feature type="transmembrane region" description="Helical" evidence="1">
    <location>
        <begin position="489"/>
        <end position="512"/>
    </location>
</feature>
<evidence type="ECO:0000256" key="1">
    <source>
        <dbReference type="SAM" id="Phobius"/>
    </source>
</evidence>
<protein>
    <submittedName>
        <fullName evidence="2">RND multidrug efflux transporter</fullName>
    </submittedName>
</protein>
<reference evidence="3" key="1">
    <citation type="submission" date="2017-09" db="EMBL/GenBank/DDBJ databases">
        <title>The complete genome of Sulfurospirillum sp. JPD-1.</title>
        <authorList>
            <person name="Goris T."/>
        </authorList>
    </citation>
    <scope>NUCLEOTIDE SEQUENCE [LARGE SCALE GENOMIC DNA]</scope>
    <source>
        <strain evidence="3">JPD-1</strain>
    </source>
</reference>